<dbReference type="RefSeq" id="WP_123229491.1">
    <property type="nucleotide sequence ID" value="NZ_RJSE01000009.1"/>
</dbReference>
<feature type="region of interest" description="Disordered" evidence="1">
    <location>
        <begin position="123"/>
        <end position="164"/>
    </location>
</feature>
<evidence type="ECO:0000256" key="1">
    <source>
        <dbReference type="SAM" id="MobiDB-lite"/>
    </source>
</evidence>
<sequence>MTDHEDPSLDADFDDPAYDELRGLLAAARLDAPIPAEVAARLDDTLAELTADRRPAAGLRAVETADPETGPEADPETNPETNPVAVPLRRRSRLAPRLLVAAAAVVLVGAGGVGVNQVLKNSADSGSPAAGTAAKDAPRVTADAPEVAPQQTPEPASGNGALLDGVTSSKADAAGFNFSSARFETQVDAFFGSTDVAGRAPDQDRGDNAPSNGGSAAEEQPMPAPTNPTPRARTSDGLSMLNKELNGYSATVCPGPADPGGDVLPIRLDGKPAALVVGPLVDGSRLVRAWSCDGTAVLASASIDR</sequence>
<accession>A0A3N0CBQ1</accession>
<organism evidence="2 3">
    <name type="scientific">Nocardioides marmoriginsengisoli</name>
    <dbReference type="NCBI Taxonomy" id="661483"/>
    <lineage>
        <taxon>Bacteria</taxon>
        <taxon>Bacillati</taxon>
        <taxon>Actinomycetota</taxon>
        <taxon>Actinomycetes</taxon>
        <taxon>Propionibacteriales</taxon>
        <taxon>Nocardioidaceae</taxon>
        <taxon>Nocardioides</taxon>
    </lineage>
</organism>
<dbReference type="AlphaFoldDB" id="A0A3N0CBQ1"/>
<gene>
    <name evidence="2" type="ORF">EFK50_20770</name>
</gene>
<dbReference type="OrthoDB" id="3790815at2"/>
<dbReference type="EMBL" id="RJSE01000009">
    <property type="protein sequence ID" value="RNL60739.1"/>
    <property type="molecule type" value="Genomic_DNA"/>
</dbReference>
<protein>
    <submittedName>
        <fullName evidence="2">Uncharacterized protein</fullName>
    </submittedName>
</protein>
<proteinExistence type="predicted"/>
<keyword evidence="3" id="KW-1185">Reference proteome</keyword>
<evidence type="ECO:0000313" key="2">
    <source>
        <dbReference type="EMBL" id="RNL60739.1"/>
    </source>
</evidence>
<feature type="compositionally biased region" description="Acidic residues" evidence="1">
    <location>
        <begin position="65"/>
        <end position="77"/>
    </location>
</feature>
<dbReference type="Proteomes" id="UP000267128">
    <property type="component" value="Unassembled WGS sequence"/>
</dbReference>
<reference evidence="2 3" key="1">
    <citation type="submission" date="2018-11" db="EMBL/GenBank/DDBJ databases">
        <authorList>
            <person name="Li F."/>
        </authorList>
    </citation>
    <scope>NUCLEOTIDE SEQUENCE [LARGE SCALE GENOMIC DNA]</scope>
    <source>
        <strain evidence="2 3">Gsoil 097</strain>
    </source>
</reference>
<comment type="caution">
    <text evidence="2">The sequence shown here is derived from an EMBL/GenBank/DDBJ whole genome shotgun (WGS) entry which is preliminary data.</text>
</comment>
<feature type="region of interest" description="Disordered" evidence="1">
    <location>
        <begin position="50"/>
        <end position="85"/>
    </location>
</feature>
<evidence type="ECO:0000313" key="3">
    <source>
        <dbReference type="Proteomes" id="UP000267128"/>
    </source>
</evidence>
<name>A0A3N0CBQ1_9ACTN</name>
<feature type="region of interest" description="Disordered" evidence="1">
    <location>
        <begin position="195"/>
        <end position="236"/>
    </location>
</feature>